<feature type="non-terminal residue" evidence="1">
    <location>
        <position position="1"/>
    </location>
</feature>
<proteinExistence type="predicted"/>
<feature type="non-terminal residue" evidence="1">
    <location>
        <position position="74"/>
    </location>
</feature>
<dbReference type="Proteomes" id="UP001166093">
    <property type="component" value="Unassembled WGS sequence"/>
</dbReference>
<evidence type="ECO:0000313" key="1">
    <source>
        <dbReference type="EMBL" id="MBN3280170.1"/>
    </source>
</evidence>
<comment type="caution">
    <text evidence="1">The sequence shown here is derived from an EMBL/GenBank/DDBJ whole genome shotgun (WGS) entry which is preliminary data.</text>
</comment>
<evidence type="ECO:0000313" key="2">
    <source>
        <dbReference type="Proteomes" id="UP001166093"/>
    </source>
</evidence>
<gene>
    <name evidence="1" type="primary">Fam53a_1</name>
    <name evidence="1" type="ORF">GTO93_0005457</name>
</gene>
<reference evidence="1" key="1">
    <citation type="journal article" date="2021" name="Cell">
        <title>Tracing the genetic footprints of vertebrate landing in non-teleost ray-finned fishes.</title>
        <authorList>
            <person name="Bi X."/>
            <person name="Wang K."/>
            <person name="Yang L."/>
            <person name="Pan H."/>
            <person name="Jiang H."/>
            <person name="Wei Q."/>
            <person name="Fang M."/>
            <person name="Yu H."/>
            <person name="Zhu C."/>
            <person name="Cai Y."/>
            <person name="He Y."/>
            <person name="Gan X."/>
            <person name="Zeng H."/>
            <person name="Yu D."/>
            <person name="Zhu Y."/>
            <person name="Jiang H."/>
            <person name="Qiu Q."/>
            <person name="Yang H."/>
            <person name="Zhang Y.E."/>
            <person name="Wang W."/>
            <person name="Zhu M."/>
            <person name="He S."/>
            <person name="Zhang G."/>
        </authorList>
    </citation>
    <scope>NUCLEOTIDE SEQUENCE</scope>
    <source>
        <strain evidence="1">Pddl_001</strain>
    </source>
</reference>
<keyword evidence="2" id="KW-1185">Reference proteome</keyword>
<organism evidence="1 2">
    <name type="scientific">Polyodon spathula</name>
    <name type="common">North American paddlefish</name>
    <name type="synonym">Squalus spathula</name>
    <dbReference type="NCBI Taxonomy" id="7913"/>
    <lineage>
        <taxon>Eukaryota</taxon>
        <taxon>Metazoa</taxon>
        <taxon>Chordata</taxon>
        <taxon>Craniata</taxon>
        <taxon>Vertebrata</taxon>
        <taxon>Euteleostomi</taxon>
        <taxon>Actinopterygii</taxon>
        <taxon>Chondrostei</taxon>
        <taxon>Acipenseriformes</taxon>
        <taxon>Polyodontidae</taxon>
        <taxon>Polyodon</taxon>
    </lineage>
</organism>
<name>A0ABS2Y1S4_POLSP</name>
<accession>A0ABS2Y1S4</accession>
<dbReference type="EMBL" id="JAAWVQ010096357">
    <property type="protein sequence ID" value="MBN3280170.1"/>
    <property type="molecule type" value="Genomic_DNA"/>
</dbReference>
<sequence length="74" mass="8093">MKTIVSSPCDSNDLLMNIITPGSSPMKENSVRHRHRMGGRHLQAFGNTAAVSESDEDTSDCDCGDLDLEQIENN</sequence>
<protein>
    <submittedName>
        <fullName evidence="1">FA53A protein</fullName>
    </submittedName>
</protein>